<dbReference type="InterPro" id="IPR028055">
    <property type="entry name" value="YidC/Oxa/ALB_C"/>
</dbReference>
<dbReference type="InterPro" id="IPR028053">
    <property type="entry name" value="Membr_insert_YidC_N"/>
</dbReference>
<feature type="transmembrane region" description="Helical" evidence="13">
    <location>
        <begin position="6"/>
        <end position="25"/>
    </location>
</feature>
<evidence type="ECO:0000313" key="17">
    <source>
        <dbReference type="Proteomes" id="UP000034798"/>
    </source>
</evidence>
<comment type="function">
    <text evidence="13">Required for the insertion and/or proper folding and/or complex formation of integral membrane proteins into the membrane. Involved in integration of membrane proteins that insert both dependently and independently of the Sec translocase complex, as well as at least some lipoproteins. Aids folding of multispanning membrane proteins.</text>
</comment>
<feature type="transmembrane region" description="Helical" evidence="13">
    <location>
        <begin position="375"/>
        <end position="395"/>
    </location>
</feature>
<comment type="subunit">
    <text evidence="13">Interacts with the Sec translocase complex via SecD. Specifically interacts with transmembrane segments of nascent integral membrane proteins during membrane integration.</text>
</comment>
<dbReference type="GO" id="GO:0032977">
    <property type="term" value="F:membrane insertase activity"/>
    <property type="evidence" value="ECO:0007669"/>
    <property type="project" value="InterPro"/>
</dbReference>
<name>A0A0G0D076_9BACT</name>
<comment type="subcellular location">
    <subcellularLocation>
        <location evidence="1">Cell inner membrane</location>
        <topology evidence="1">Multi-pass membrane protein</topology>
    </subcellularLocation>
    <subcellularLocation>
        <location evidence="13">Cell membrane</location>
        <topology evidence="13">Multi-pass membrane protein</topology>
    </subcellularLocation>
</comment>
<sequence>MGTEKRTLIAIILSIIILLGYQFLFPPQPQKQPATKPLSIPALMPAVSPSEEKEVRIETGLYSVTLSSIGGTIKKWELKRYKDKEGLSVVLQQGQSVYQPLSMGSQNNFNLAKVSFIISGKDLKLDENTSTGAVVFEYANSESSIKRTYTFYNDSYKVDLKDEVAGLPEYWITPGTDFGIYDRKDKSAHLGPVLLKDAERIEFDAKKLSETKSYQGGLKWIAQEDKYFFSAIVPVTEMDEAQAWKVQDVSVIAFKGKSGINNFIVYAGPKEYDNLKKLNAGLEHIIDFGFFSIIARPLFWLMKFFHKFMGNYGWAIVLLTIVTRIPFIPLINKSQAAMRKMQEIQPKMAEIKEKYKKDPQKIQKETMELYKKHKVNPLGGCLPMLLQIPVFYALYKILSIAIELRGEPFILWITDLTGPDTLFGHIPSWFPLIGGFALGPLPIAMGLTMVIQQKMTPSSADPAQQKMMMLMPIIFTFMFLNFASGLVLYWFVNNILSIAQQFHVNRKLAKEKAA</sequence>
<evidence type="ECO:0000313" key="16">
    <source>
        <dbReference type="EMBL" id="KKP87674.1"/>
    </source>
</evidence>
<feature type="domain" description="Membrane insertase YidC N-terminal" evidence="15">
    <location>
        <begin position="55"/>
        <end position="301"/>
    </location>
</feature>
<dbReference type="GO" id="GO:0051205">
    <property type="term" value="P:protein insertion into membrane"/>
    <property type="evidence" value="ECO:0007669"/>
    <property type="project" value="TreeGrafter"/>
</dbReference>
<dbReference type="NCBIfam" id="TIGR03592">
    <property type="entry name" value="yidC_oxa1_cterm"/>
    <property type="match status" value="1"/>
</dbReference>
<evidence type="ECO:0000256" key="8">
    <source>
        <dbReference type="ARBA" id="ARBA00022989"/>
    </source>
</evidence>
<dbReference type="NCBIfam" id="TIGR03593">
    <property type="entry name" value="yidC_nterm"/>
    <property type="match status" value="1"/>
</dbReference>
<keyword evidence="8 13" id="KW-1133">Transmembrane helix</keyword>
<keyword evidence="7 13" id="KW-0653">Protein transport</keyword>
<dbReference type="Pfam" id="PF02096">
    <property type="entry name" value="60KD_IMP"/>
    <property type="match status" value="1"/>
</dbReference>
<dbReference type="Pfam" id="PF14849">
    <property type="entry name" value="YidC_periplas"/>
    <property type="match status" value="1"/>
</dbReference>
<dbReference type="CDD" id="cd20070">
    <property type="entry name" value="5TM_YidC_Alb3"/>
    <property type="match status" value="1"/>
</dbReference>
<keyword evidence="4 13" id="KW-0813">Transport</keyword>
<dbReference type="PANTHER" id="PTHR12428">
    <property type="entry name" value="OXA1"/>
    <property type="match status" value="1"/>
</dbReference>
<feature type="transmembrane region" description="Helical" evidence="13">
    <location>
        <begin position="312"/>
        <end position="331"/>
    </location>
</feature>
<dbReference type="PANTHER" id="PTHR12428:SF65">
    <property type="entry name" value="CYTOCHROME C OXIDASE ASSEMBLY PROTEIN COX18, MITOCHONDRIAL"/>
    <property type="match status" value="1"/>
</dbReference>
<dbReference type="InterPro" id="IPR001708">
    <property type="entry name" value="YidC/ALB3/OXA1/COX18"/>
</dbReference>
<evidence type="ECO:0000256" key="5">
    <source>
        <dbReference type="ARBA" id="ARBA00022475"/>
    </source>
</evidence>
<evidence type="ECO:0000259" key="14">
    <source>
        <dbReference type="Pfam" id="PF02096"/>
    </source>
</evidence>
<feature type="domain" description="Membrane insertase YidC/Oxa/ALB C-terminal" evidence="14">
    <location>
        <begin position="312"/>
        <end position="506"/>
    </location>
</feature>
<gene>
    <name evidence="13" type="primary">yidC</name>
    <name evidence="16" type="ORF">UR91_C0041G0003</name>
</gene>
<dbReference type="GO" id="GO:0015031">
    <property type="term" value="P:protein transport"/>
    <property type="evidence" value="ECO:0007669"/>
    <property type="project" value="UniProtKB-KW"/>
</dbReference>
<dbReference type="InterPro" id="IPR019998">
    <property type="entry name" value="Membr_insert_YidC"/>
</dbReference>
<accession>A0A0G0D076</accession>
<evidence type="ECO:0000256" key="3">
    <source>
        <dbReference type="ARBA" id="ARBA00015325"/>
    </source>
</evidence>
<dbReference type="PATRIC" id="fig|1618752.3.peg.560"/>
<feature type="transmembrane region" description="Helical" evidence="13">
    <location>
        <begin position="472"/>
        <end position="492"/>
    </location>
</feature>
<evidence type="ECO:0000256" key="7">
    <source>
        <dbReference type="ARBA" id="ARBA00022927"/>
    </source>
</evidence>
<reference evidence="16 17" key="1">
    <citation type="journal article" date="2015" name="Nature">
        <title>rRNA introns, odd ribosomes, and small enigmatic genomes across a large radiation of phyla.</title>
        <authorList>
            <person name="Brown C.T."/>
            <person name="Hug L.A."/>
            <person name="Thomas B.C."/>
            <person name="Sharon I."/>
            <person name="Castelle C.J."/>
            <person name="Singh A."/>
            <person name="Wilkins M.J."/>
            <person name="Williams K.H."/>
            <person name="Banfield J.F."/>
        </authorList>
    </citation>
    <scope>NUCLEOTIDE SEQUENCE [LARGE SCALE GENOMIC DNA]</scope>
</reference>
<dbReference type="Gene3D" id="2.70.98.90">
    <property type="match status" value="1"/>
</dbReference>
<evidence type="ECO:0000256" key="4">
    <source>
        <dbReference type="ARBA" id="ARBA00022448"/>
    </source>
</evidence>
<dbReference type="Proteomes" id="UP000034798">
    <property type="component" value="Unassembled WGS sequence"/>
</dbReference>
<evidence type="ECO:0000259" key="15">
    <source>
        <dbReference type="Pfam" id="PF14849"/>
    </source>
</evidence>
<dbReference type="PRINTS" id="PR01900">
    <property type="entry name" value="YIDCPROTEIN"/>
</dbReference>
<keyword evidence="10 13" id="KW-0143">Chaperone</keyword>
<evidence type="ECO:0000256" key="2">
    <source>
        <dbReference type="ARBA" id="ARBA00010527"/>
    </source>
</evidence>
<dbReference type="GO" id="GO:0005886">
    <property type="term" value="C:plasma membrane"/>
    <property type="evidence" value="ECO:0007669"/>
    <property type="project" value="UniProtKB-SubCell"/>
</dbReference>
<evidence type="ECO:0000256" key="10">
    <source>
        <dbReference type="ARBA" id="ARBA00023186"/>
    </source>
</evidence>
<feature type="transmembrane region" description="Helical" evidence="13">
    <location>
        <begin position="429"/>
        <end position="451"/>
    </location>
</feature>
<keyword evidence="5 13" id="KW-1003">Cell membrane</keyword>
<evidence type="ECO:0000256" key="6">
    <source>
        <dbReference type="ARBA" id="ARBA00022692"/>
    </source>
</evidence>
<protein>
    <recommendedName>
        <fullName evidence="3 13">Membrane protein insertase YidC</fullName>
    </recommendedName>
    <alternativeName>
        <fullName evidence="12 13">Foldase YidC</fullName>
    </alternativeName>
    <alternativeName>
        <fullName evidence="11 13">Membrane integrase YidC</fullName>
    </alternativeName>
    <alternativeName>
        <fullName evidence="13">Membrane protein YidC</fullName>
    </alternativeName>
</protein>
<keyword evidence="9 13" id="KW-0472">Membrane</keyword>
<evidence type="ECO:0000256" key="9">
    <source>
        <dbReference type="ARBA" id="ARBA00023136"/>
    </source>
</evidence>
<organism evidence="16 17">
    <name type="scientific">Candidatus Nomurabacteria bacterium GW2011_GWC2_35_8</name>
    <dbReference type="NCBI Taxonomy" id="1618752"/>
    <lineage>
        <taxon>Bacteria</taxon>
        <taxon>Candidatus Nomuraibacteriota</taxon>
    </lineage>
</organism>
<keyword evidence="6 13" id="KW-0812">Transmembrane</keyword>
<dbReference type="HAMAP" id="MF_01810">
    <property type="entry name" value="YidC_type1"/>
    <property type="match status" value="1"/>
</dbReference>
<comment type="caution">
    <text evidence="16">The sequence shown here is derived from an EMBL/GenBank/DDBJ whole genome shotgun (WGS) entry which is preliminary data.</text>
</comment>
<comment type="similarity">
    <text evidence="2 13">Belongs to the OXA1/ALB3/YidC family. Type 1 subfamily.</text>
</comment>
<dbReference type="AlphaFoldDB" id="A0A0G0D076"/>
<evidence type="ECO:0000256" key="12">
    <source>
        <dbReference type="ARBA" id="ARBA00033342"/>
    </source>
</evidence>
<dbReference type="PRINTS" id="PR00701">
    <property type="entry name" value="60KDINNERMP"/>
</dbReference>
<evidence type="ECO:0000256" key="1">
    <source>
        <dbReference type="ARBA" id="ARBA00004429"/>
    </source>
</evidence>
<dbReference type="CDD" id="cd19961">
    <property type="entry name" value="EcYidC-like_peri"/>
    <property type="match status" value="1"/>
</dbReference>
<evidence type="ECO:0000256" key="13">
    <source>
        <dbReference type="HAMAP-Rule" id="MF_01810"/>
    </source>
</evidence>
<dbReference type="EMBL" id="LBQZ01000041">
    <property type="protein sequence ID" value="KKP87674.1"/>
    <property type="molecule type" value="Genomic_DNA"/>
</dbReference>
<dbReference type="InterPro" id="IPR047196">
    <property type="entry name" value="YidC_ALB_C"/>
</dbReference>
<proteinExistence type="inferred from homology"/>
<dbReference type="InterPro" id="IPR038221">
    <property type="entry name" value="YidC_periplasmic_sf"/>
</dbReference>
<evidence type="ECO:0000256" key="11">
    <source>
        <dbReference type="ARBA" id="ARBA00033245"/>
    </source>
</evidence>